<reference evidence="1" key="1">
    <citation type="submission" date="2019-02" db="EMBL/GenBank/DDBJ databases">
        <authorList>
            <person name="Li S.-H."/>
        </authorList>
    </citation>
    <scope>NUCLEOTIDE SEQUENCE</scope>
    <source>
        <strain evidence="1">IMCC14734</strain>
    </source>
</reference>
<comment type="caution">
    <text evidence="1">The sequence shown here is derived from an EMBL/GenBank/DDBJ whole genome shotgun (WGS) entry which is preliminary data.</text>
</comment>
<dbReference type="NCBIfam" id="TIGR03370">
    <property type="entry name" value="VPLPA-CTERM"/>
    <property type="match status" value="1"/>
</dbReference>
<dbReference type="EMBL" id="SHNN01000005">
    <property type="protein sequence ID" value="MCX2982947.1"/>
    <property type="molecule type" value="Genomic_DNA"/>
</dbReference>
<protein>
    <submittedName>
        <fullName evidence="1">VPLPA-CTERM sorting domain-containing protein</fullName>
    </submittedName>
</protein>
<keyword evidence="2" id="KW-1185">Reference proteome</keyword>
<accession>A0ABT3TKT7</accession>
<gene>
    <name evidence="1" type="ORF">EYC98_18960</name>
</gene>
<dbReference type="Proteomes" id="UP001143362">
    <property type="component" value="Unassembled WGS sequence"/>
</dbReference>
<evidence type="ECO:0000313" key="2">
    <source>
        <dbReference type="Proteomes" id="UP001143362"/>
    </source>
</evidence>
<dbReference type="Gene3D" id="2.60.120.260">
    <property type="entry name" value="Galactose-binding domain-like"/>
    <property type="match status" value="1"/>
</dbReference>
<proteinExistence type="predicted"/>
<organism evidence="1 2">
    <name type="scientific">Candidatus Litorirhabdus singularis</name>
    <dbReference type="NCBI Taxonomy" id="2518993"/>
    <lineage>
        <taxon>Bacteria</taxon>
        <taxon>Pseudomonadati</taxon>
        <taxon>Pseudomonadota</taxon>
        <taxon>Gammaproteobacteria</taxon>
        <taxon>Cellvibrionales</taxon>
        <taxon>Halieaceae</taxon>
        <taxon>Candidatus Litorirhabdus</taxon>
    </lineage>
</organism>
<name>A0ABT3TKT7_9GAMM</name>
<dbReference type="InterPro" id="IPR022472">
    <property type="entry name" value="VPLPA-CTERM"/>
</dbReference>
<evidence type="ECO:0000313" key="1">
    <source>
        <dbReference type="EMBL" id="MCX2982947.1"/>
    </source>
</evidence>
<sequence length="222" mass="22828">MTAGMSFSALSSAALQNGGFEDGDASNGDLGGASGWTSFETVFTNATDGPNFGPVSHDVGGTQSLKMYGPFSPGAAAGAFQSMAADAGQAYALEAWVMNWVGDSFKNLGILQLNFLDAGNNNIGGSQVTVDPFGTADVDLSIVQDGADVSDWTQLLVQGTAPVGTTQLEVFLLHIQTGEPCCAGGSLFWDDVSVSEVPLPAAAWLFGSALMGLVGMSRRRKS</sequence>